<comment type="caution">
    <text evidence="2">The sequence shown here is derived from an EMBL/GenBank/DDBJ whole genome shotgun (WGS) entry which is preliminary data.</text>
</comment>
<organism evidence="2 3">
    <name type="scientific">Streptacidiphilus fuscans</name>
    <dbReference type="NCBI Taxonomy" id="2789292"/>
    <lineage>
        <taxon>Bacteria</taxon>
        <taxon>Bacillati</taxon>
        <taxon>Actinomycetota</taxon>
        <taxon>Actinomycetes</taxon>
        <taxon>Kitasatosporales</taxon>
        <taxon>Streptomycetaceae</taxon>
        <taxon>Streptacidiphilus</taxon>
    </lineage>
</organism>
<accession>A0A931FG36</accession>
<keyword evidence="3" id="KW-1185">Reference proteome</keyword>
<proteinExistence type="predicted"/>
<keyword evidence="1" id="KW-0472">Membrane</keyword>
<sequence>MSSGEVSRRESGTLAVASASRGPWKTAAAVGAVGAGAAVAVDLITLHWSLSILAGPASIGLFLFFLVGGAGAALTKRGGDHRIRRWAAEHPWEAALAPAGALWVTNAVTEFVFSSSGILGSILTGLWHAAILYAIVGVVSSVAGARRKSSGS</sequence>
<keyword evidence="1" id="KW-0812">Transmembrane</keyword>
<evidence type="ECO:0000313" key="3">
    <source>
        <dbReference type="Proteomes" id="UP000657385"/>
    </source>
</evidence>
<gene>
    <name evidence="2" type="ORF">I2501_36355</name>
</gene>
<keyword evidence="1" id="KW-1133">Transmembrane helix</keyword>
<dbReference type="RefSeq" id="WP_196198348.1">
    <property type="nucleotide sequence ID" value="NZ_JADPRT010000023.1"/>
</dbReference>
<dbReference type="AlphaFoldDB" id="A0A931FG36"/>
<protein>
    <submittedName>
        <fullName evidence="2">Uncharacterized protein</fullName>
    </submittedName>
</protein>
<name>A0A931FG36_9ACTN</name>
<evidence type="ECO:0000313" key="2">
    <source>
        <dbReference type="EMBL" id="MBF9073502.1"/>
    </source>
</evidence>
<feature type="transmembrane region" description="Helical" evidence="1">
    <location>
        <begin position="27"/>
        <end position="46"/>
    </location>
</feature>
<feature type="transmembrane region" description="Helical" evidence="1">
    <location>
        <begin position="95"/>
        <end position="113"/>
    </location>
</feature>
<dbReference type="Proteomes" id="UP000657385">
    <property type="component" value="Unassembled WGS sequence"/>
</dbReference>
<feature type="transmembrane region" description="Helical" evidence="1">
    <location>
        <begin position="125"/>
        <end position="145"/>
    </location>
</feature>
<evidence type="ECO:0000256" key="1">
    <source>
        <dbReference type="SAM" id="Phobius"/>
    </source>
</evidence>
<feature type="transmembrane region" description="Helical" evidence="1">
    <location>
        <begin position="52"/>
        <end position="74"/>
    </location>
</feature>
<reference evidence="2" key="1">
    <citation type="submission" date="2020-11" db="EMBL/GenBank/DDBJ databases">
        <title>Isolation and identification of active actinomycetes.</title>
        <authorList>
            <person name="Yu B."/>
        </authorList>
    </citation>
    <scope>NUCLEOTIDE SEQUENCE</scope>
    <source>
        <strain evidence="2">NEAU-YB345</strain>
    </source>
</reference>
<dbReference type="EMBL" id="JADPRT010000023">
    <property type="protein sequence ID" value="MBF9073502.1"/>
    <property type="molecule type" value="Genomic_DNA"/>
</dbReference>